<feature type="region of interest" description="Disordered" evidence="1">
    <location>
        <begin position="131"/>
        <end position="261"/>
    </location>
</feature>
<feature type="compositionally biased region" description="Basic and acidic residues" evidence="1">
    <location>
        <begin position="177"/>
        <end position="198"/>
    </location>
</feature>
<feature type="compositionally biased region" description="Basic residues" evidence="1">
    <location>
        <begin position="57"/>
        <end position="66"/>
    </location>
</feature>
<evidence type="ECO:0000256" key="1">
    <source>
        <dbReference type="SAM" id="MobiDB-lite"/>
    </source>
</evidence>
<accession>Q8N8W3</accession>
<organism evidence="2">
    <name type="scientific">Homo sapiens</name>
    <name type="common">Human</name>
    <dbReference type="NCBI Taxonomy" id="9606"/>
    <lineage>
        <taxon>Eukaryota</taxon>
        <taxon>Metazoa</taxon>
        <taxon>Chordata</taxon>
        <taxon>Craniata</taxon>
        <taxon>Vertebrata</taxon>
        <taxon>Euteleostomi</taxon>
        <taxon>Mammalia</taxon>
        <taxon>Eutheria</taxon>
        <taxon>Euarchontoglires</taxon>
        <taxon>Primates</taxon>
        <taxon>Haplorrhini</taxon>
        <taxon>Catarrhini</taxon>
        <taxon>Hominidae</taxon>
        <taxon>Homo</taxon>
    </lineage>
</organism>
<name>Q8N8W3_HUMAN</name>
<feature type="compositionally biased region" description="Low complexity" evidence="1">
    <location>
        <begin position="199"/>
        <end position="247"/>
    </location>
</feature>
<reference evidence="2" key="1">
    <citation type="journal article" date="2004" name="Nat. Genet.">
        <title>Complete sequencing and characterization of 21,243 full-length human cDNAs.</title>
        <authorList>
            <person name="Ota T."/>
            <person name="Suzuki Y."/>
            <person name="Nishikawa T."/>
            <person name="Otsuki T."/>
            <person name="Sugiyama T."/>
            <person name="Irie R."/>
            <person name="Wakamatsu A."/>
            <person name="Hayashi K."/>
            <person name="Sato H."/>
            <person name="Nagai K."/>
            <person name="Kimura K."/>
            <person name="Makita H."/>
            <person name="Sekine M."/>
            <person name="Obayashi M."/>
            <person name="Nishi T."/>
            <person name="Shibahara T."/>
            <person name="Tanaka T."/>
            <person name="Ishii S."/>
            <person name="Yamamoto J."/>
            <person name="Saito K."/>
            <person name="Kawai Y."/>
            <person name="Isono Y."/>
            <person name="Nakamura Y."/>
            <person name="Nagahari K."/>
            <person name="Murakami K."/>
            <person name="Yasuda T."/>
            <person name="Iwayanagi T."/>
            <person name="Wagatsuma M."/>
            <person name="Shiratori A."/>
            <person name="Sudo H."/>
            <person name="Hosoiri T."/>
            <person name="Kaku Y."/>
            <person name="Kodaira H."/>
            <person name="Kondo H."/>
            <person name="Sugawara M."/>
            <person name="Takahashi M."/>
            <person name="Kanda K."/>
            <person name="Yokoi T."/>
            <person name="Furuya T."/>
            <person name="Kikkawa E."/>
            <person name="Omura Y."/>
            <person name="Abe K."/>
            <person name="Kamihara K."/>
            <person name="Katsuta N."/>
            <person name="Sato K."/>
            <person name="Tanikawa M."/>
            <person name="Yamazaki M."/>
            <person name="Ninomiya K."/>
            <person name="Ishibashi T."/>
            <person name="Yamashita H."/>
            <person name="Murakawa K."/>
            <person name="Fujimori K."/>
            <person name="Tanai H."/>
            <person name="Kimata M."/>
            <person name="Watanabe M."/>
            <person name="Hiraoka S."/>
            <person name="Chiba Y."/>
            <person name="Ishida S."/>
            <person name="Ono Y."/>
            <person name="Takiguchi S."/>
            <person name="Watanabe S."/>
            <person name="Yosida M."/>
            <person name="Hotuta T."/>
            <person name="Kusano J."/>
            <person name="Kanehori K."/>
            <person name="Takahashi-Fujii A."/>
            <person name="Hara H."/>
            <person name="Tanase T."/>
            <person name="Nomura Y."/>
            <person name="Togiya S."/>
            <person name="Komai F."/>
            <person name="Hara R."/>
            <person name="Takeuchi K."/>
            <person name="Arita M."/>
            <person name="Imose N."/>
            <person name="Musashino K."/>
            <person name="Yuuki H."/>
            <person name="Oshima A."/>
            <person name="Sasaki N."/>
            <person name="Aotsuka S."/>
            <person name="Yoshikawa Y."/>
            <person name="Matsunawa H."/>
            <person name="Ichihara T."/>
            <person name="Shiohata N."/>
            <person name="Sano S."/>
            <person name="Moriya S."/>
            <person name="Momiyama H."/>
            <person name="Satoh N."/>
            <person name="Takami S."/>
            <person name="Terashima Y."/>
            <person name="Suzuki O."/>
            <person name="Nakagawa S."/>
            <person name="Senoh A."/>
            <person name="Mizoguchi H."/>
            <person name="Goto Y."/>
            <person name="Shimizu F."/>
            <person name="Wakebe H."/>
            <person name="Hishigaki H."/>
            <person name="Watanabe T."/>
            <person name="Sugiyama A."/>
            <person name="Takemoto M."/>
            <person name="Kawakami B."/>
            <person name="Yamazaki M."/>
            <person name="Watanabe K."/>
            <person name="Kumagai A."/>
            <person name="Itakura S."/>
            <person name="Fukuzumi Y."/>
            <person name="Fujimori Y."/>
            <person name="Komiyama M."/>
            <person name="Tashiro H."/>
            <person name="Tanigami A."/>
            <person name="Fujiwara T."/>
            <person name="Ono T."/>
            <person name="Yamada K."/>
            <person name="Fujii Y."/>
            <person name="Ozaki K."/>
            <person name="Hirao M."/>
            <person name="Ohmori Y."/>
            <person name="Kawabata A."/>
            <person name="Hikiji T."/>
            <person name="Kobatake N."/>
            <person name="Inagaki H."/>
            <person name="Ikema Y."/>
            <person name="Okamoto S."/>
            <person name="Okitani R."/>
            <person name="Kawakami T."/>
            <person name="Noguchi S."/>
            <person name="Itoh T."/>
            <person name="Shigeta K."/>
            <person name="Senba T."/>
            <person name="Matsumura K."/>
            <person name="Nakajima Y."/>
            <person name="Mizuno T."/>
            <person name="Morinaga M."/>
            <person name="Sasaki M."/>
            <person name="Togashi T."/>
            <person name="Oyama M."/>
            <person name="Hata H."/>
            <person name="Watanabe M."/>
            <person name="Komatsu T."/>
            <person name="Mizushima-Sugano J."/>
            <person name="Satoh T."/>
            <person name="Shirai Y."/>
            <person name="Takahashi Y."/>
            <person name="Nakagawa K."/>
            <person name="Okumura K."/>
            <person name="Nagase T."/>
            <person name="Nomura N."/>
            <person name="Kikuchi H."/>
            <person name="Masuho Y."/>
            <person name="Yamashita R."/>
            <person name="Nakai K."/>
            <person name="Yada T."/>
            <person name="Nakamura Y."/>
            <person name="Ohara O."/>
            <person name="Isogai T."/>
            <person name="Sugano S."/>
        </authorList>
    </citation>
    <scope>NUCLEOTIDE SEQUENCE</scope>
    <source>
        <tissue evidence="2">Kidney</tissue>
    </source>
</reference>
<protein>
    <submittedName>
        <fullName evidence="2">cDNA FLJ38763 fis, clone KIDNE2014119</fullName>
    </submittedName>
</protein>
<dbReference type="AGR" id="HGNC:55163"/>
<proteinExistence type="evidence at transcript level"/>
<sequence>MSLPNPILQWNSGYLQTDLPALQVFDEIRSESPFFSRARFQAVEQADLGLRPLPHTRPARPARGQHRTQPLRGRGWRGPLGLRAALQQVTLTATPRVRGRPTLRPGFWAQPPGPGEGVWPGFCWSWLRGPGSGSPEGRLRRRWAPEQSGRRLGASATQEGERGGFKGSQRPRLQDGAPERGPHGRSDSENPRPREARRPAPFSLSLSPSSAAPSLRAGRAAPGPAAGRATLRSAAAAIPRAARGAPRTHPPSLPPPHRPAA</sequence>
<evidence type="ECO:0000313" key="2">
    <source>
        <dbReference type="EMBL" id="BAC04698.1"/>
    </source>
</evidence>
<feature type="compositionally biased region" description="Pro residues" evidence="1">
    <location>
        <begin position="248"/>
        <end position="261"/>
    </location>
</feature>
<feature type="region of interest" description="Disordered" evidence="1">
    <location>
        <begin position="51"/>
        <end position="78"/>
    </location>
</feature>
<dbReference type="AlphaFoldDB" id="Q8N8W3"/>
<dbReference type="EMBL" id="AK096082">
    <property type="protein sequence ID" value="BAC04698.1"/>
    <property type="molecule type" value="mRNA"/>
</dbReference>